<dbReference type="PANTHER" id="PTHR21047">
    <property type="entry name" value="DTDP-6-DEOXY-D-GLUCOSE-3,5 EPIMERASE"/>
    <property type="match status" value="1"/>
</dbReference>
<comment type="caution">
    <text evidence="2">The sequence shown here is derived from an EMBL/GenBank/DDBJ whole genome shotgun (WGS) entry which is preliminary data.</text>
</comment>
<sequence>MSTETAVDGVVEFSPAVHADTRGLFTSPLREPDFTAALGRPLFPVRDISHNVSAAGVLRGIHYTAAPPGRAKYVYVPHGRVLDFVVDLRVGSPTFGAVHTTELDGTAPRALYVPVGVGHAFLSLQDGSVVVYVMSGGYLPEHELAVSTLDPEVGLALPDGTAPRRSPRDEQAPTLRDALAAGLLPEYYTSRVVEDDLWAALGAGEPT</sequence>
<dbReference type="Proteomes" id="UP001494902">
    <property type="component" value="Unassembled WGS sequence"/>
</dbReference>
<organism evidence="2 3">
    <name type="scientific">Pseudonocardia nematodicida</name>
    <dbReference type="NCBI Taxonomy" id="1206997"/>
    <lineage>
        <taxon>Bacteria</taxon>
        <taxon>Bacillati</taxon>
        <taxon>Actinomycetota</taxon>
        <taxon>Actinomycetes</taxon>
        <taxon>Pseudonocardiales</taxon>
        <taxon>Pseudonocardiaceae</taxon>
        <taxon>Pseudonocardia</taxon>
    </lineage>
</organism>
<dbReference type="RefSeq" id="WP_349299864.1">
    <property type="nucleotide sequence ID" value="NZ_JBEDNQ010000008.1"/>
</dbReference>
<dbReference type="PANTHER" id="PTHR21047:SF2">
    <property type="entry name" value="THYMIDINE DIPHOSPHO-4-KETO-RHAMNOSE 3,5-EPIMERASE"/>
    <property type="match status" value="1"/>
</dbReference>
<comment type="similarity">
    <text evidence="1">Belongs to the dTDP-4-dehydrorhamnose 3,5-epimerase family.</text>
</comment>
<dbReference type="InterPro" id="IPR011051">
    <property type="entry name" value="RmlC_Cupin_sf"/>
</dbReference>
<evidence type="ECO:0000256" key="1">
    <source>
        <dbReference type="ARBA" id="ARBA00010154"/>
    </source>
</evidence>
<dbReference type="InterPro" id="IPR014710">
    <property type="entry name" value="RmlC-like_jellyroll"/>
</dbReference>
<gene>
    <name evidence="2" type="ORF">WIS52_20205</name>
</gene>
<dbReference type="Pfam" id="PF00908">
    <property type="entry name" value="dTDP_sugar_isom"/>
    <property type="match status" value="1"/>
</dbReference>
<keyword evidence="3" id="KW-1185">Reference proteome</keyword>
<dbReference type="Gene3D" id="2.60.120.10">
    <property type="entry name" value="Jelly Rolls"/>
    <property type="match status" value="1"/>
</dbReference>
<dbReference type="CDD" id="cd00438">
    <property type="entry name" value="cupin_RmlC"/>
    <property type="match status" value="1"/>
</dbReference>
<evidence type="ECO:0000313" key="2">
    <source>
        <dbReference type="EMBL" id="MEQ3552797.1"/>
    </source>
</evidence>
<proteinExistence type="inferred from homology"/>
<dbReference type="InterPro" id="IPR000888">
    <property type="entry name" value="RmlC-like"/>
</dbReference>
<reference evidence="2 3" key="1">
    <citation type="submission" date="2024-03" db="EMBL/GenBank/DDBJ databases">
        <title>Draft genome sequence of Pseudonocardia nematodicida JCM 31783.</title>
        <authorList>
            <person name="Butdee W."/>
            <person name="Duangmal K."/>
        </authorList>
    </citation>
    <scope>NUCLEOTIDE SEQUENCE [LARGE SCALE GENOMIC DNA]</scope>
    <source>
        <strain evidence="2 3">JCM 31783</strain>
    </source>
</reference>
<name>A0ABV1KEA6_9PSEU</name>
<dbReference type="SUPFAM" id="SSF51182">
    <property type="entry name" value="RmlC-like cupins"/>
    <property type="match status" value="1"/>
</dbReference>
<evidence type="ECO:0000313" key="3">
    <source>
        <dbReference type="Proteomes" id="UP001494902"/>
    </source>
</evidence>
<accession>A0ABV1KEA6</accession>
<protein>
    <submittedName>
        <fullName evidence="2">dTDP-4-dehydrorhamnose 3,5-epimerase family protein</fullName>
    </submittedName>
</protein>
<dbReference type="EMBL" id="JBEDNQ010000008">
    <property type="protein sequence ID" value="MEQ3552797.1"/>
    <property type="molecule type" value="Genomic_DNA"/>
</dbReference>